<evidence type="ECO:0000256" key="1">
    <source>
        <dbReference type="SAM" id="Phobius"/>
    </source>
</evidence>
<feature type="transmembrane region" description="Helical" evidence="1">
    <location>
        <begin position="12"/>
        <end position="43"/>
    </location>
</feature>
<keyword evidence="1" id="KW-0472">Membrane</keyword>
<sequence length="108" mass="12510">MRKHLPKIDENKYVLLILCASYVVVFSLCLVNIACLVLMTGWFCSKIVCILSLDRPIHLRESSKWETFLSDFLGFLCFYIGGYLLSYIIIMQKEVRELLIADVIVPFI</sequence>
<keyword evidence="1" id="KW-1133">Transmembrane helix</keyword>
<accession>A0A2P2QQD4</accession>
<dbReference type="EMBL" id="GGEC01088673">
    <property type="protein sequence ID" value="MBX69157.1"/>
    <property type="molecule type" value="Transcribed_RNA"/>
</dbReference>
<keyword evidence="1" id="KW-0812">Transmembrane</keyword>
<reference evidence="2" key="1">
    <citation type="submission" date="2018-02" db="EMBL/GenBank/DDBJ databases">
        <title>Rhizophora mucronata_Transcriptome.</title>
        <authorList>
            <person name="Meera S.P."/>
            <person name="Sreeshan A."/>
            <person name="Augustine A."/>
        </authorList>
    </citation>
    <scope>NUCLEOTIDE SEQUENCE</scope>
    <source>
        <tissue evidence="2">Leaf</tissue>
    </source>
</reference>
<dbReference type="AlphaFoldDB" id="A0A2P2QQD4"/>
<organism evidence="2">
    <name type="scientific">Rhizophora mucronata</name>
    <name type="common">Asiatic mangrove</name>
    <dbReference type="NCBI Taxonomy" id="61149"/>
    <lineage>
        <taxon>Eukaryota</taxon>
        <taxon>Viridiplantae</taxon>
        <taxon>Streptophyta</taxon>
        <taxon>Embryophyta</taxon>
        <taxon>Tracheophyta</taxon>
        <taxon>Spermatophyta</taxon>
        <taxon>Magnoliopsida</taxon>
        <taxon>eudicotyledons</taxon>
        <taxon>Gunneridae</taxon>
        <taxon>Pentapetalae</taxon>
        <taxon>rosids</taxon>
        <taxon>fabids</taxon>
        <taxon>Malpighiales</taxon>
        <taxon>Rhizophoraceae</taxon>
        <taxon>Rhizophora</taxon>
    </lineage>
</organism>
<feature type="transmembrane region" description="Helical" evidence="1">
    <location>
        <begin position="72"/>
        <end position="90"/>
    </location>
</feature>
<protein>
    <submittedName>
        <fullName evidence="2">Uncharacterized protein</fullName>
    </submittedName>
</protein>
<proteinExistence type="predicted"/>
<evidence type="ECO:0000313" key="2">
    <source>
        <dbReference type="EMBL" id="MBX69157.1"/>
    </source>
</evidence>
<name>A0A2P2QQD4_RHIMU</name>